<keyword evidence="8" id="KW-0456">Lyase</keyword>
<dbReference type="InterPro" id="IPR001926">
    <property type="entry name" value="TrpB-like_PALP"/>
</dbReference>
<evidence type="ECO:0000256" key="12">
    <source>
        <dbReference type="ARBA" id="ARBA00070760"/>
    </source>
</evidence>
<reference evidence="15" key="1">
    <citation type="submission" date="2020-06" db="EMBL/GenBank/DDBJ databases">
        <title>WGS assembly of Ceratodon purpureus strain R40.</title>
        <authorList>
            <person name="Carey S.B."/>
            <person name="Jenkins J."/>
            <person name="Shu S."/>
            <person name="Lovell J.T."/>
            <person name="Sreedasyam A."/>
            <person name="Maumus F."/>
            <person name="Tiley G.P."/>
            <person name="Fernandez-Pozo N."/>
            <person name="Barry K."/>
            <person name="Chen C."/>
            <person name="Wang M."/>
            <person name="Lipzen A."/>
            <person name="Daum C."/>
            <person name="Saski C.A."/>
            <person name="Payton A.C."/>
            <person name="Mcbreen J.C."/>
            <person name="Conrad R.E."/>
            <person name="Kollar L.M."/>
            <person name="Olsson S."/>
            <person name="Huttunen S."/>
            <person name="Landis J.B."/>
            <person name="Wickett N.J."/>
            <person name="Johnson M.G."/>
            <person name="Rensing S.A."/>
            <person name="Grimwood J."/>
            <person name="Schmutz J."/>
            <person name="Mcdaniel S.F."/>
        </authorList>
    </citation>
    <scope>NUCLEOTIDE SEQUENCE</scope>
    <source>
        <strain evidence="15">R40</strain>
    </source>
</reference>
<accession>A0A8T0IHK5</accession>
<dbReference type="InterPro" id="IPR000634">
    <property type="entry name" value="Ser/Thr_deHydtase_PyrdxlP-BS"/>
</dbReference>
<gene>
    <name evidence="15" type="ORF">KC19_3G056800</name>
</gene>
<evidence type="ECO:0000256" key="7">
    <source>
        <dbReference type="ARBA" id="ARBA00022898"/>
    </source>
</evidence>
<dbReference type="PANTHER" id="PTHR43050">
    <property type="entry name" value="SERINE / THREONINE RACEMASE FAMILY MEMBER"/>
    <property type="match status" value="1"/>
</dbReference>
<dbReference type="CDD" id="cd01562">
    <property type="entry name" value="Thr-dehyd"/>
    <property type="match status" value="1"/>
</dbReference>
<dbReference type="GO" id="GO:0030378">
    <property type="term" value="F:serine racemase activity"/>
    <property type="evidence" value="ECO:0007669"/>
    <property type="project" value="UniProtKB-EC"/>
</dbReference>
<dbReference type="GO" id="GO:0008721">
    <property type="term" value="F:D-serine ammonia-lyase activity"/>
    <property type="evidence" value="ECO:0007669"/>
    <property type="project" value="UniProtKB-EC"/>
</dbReference>
<dbReference type="PANTHER" id="PTHR43050:SF1">
    <property type="entry name" value="SERINE RACEMASE"/>
    <property type="match status" value="1"/>
</dbReference>
<dbReference type="SUPFAM" id="SSF53686">
    <property type="entry name" value="Tryptophan synthase beta subunit-like PLP-dependent enzymes"/>
    <property type="match status" value="1"/>
</dbReference>
<evidence type="ECO:0000313" key="16">
    <source>
        <dbReference type="Proteomes" id="UP000822688"/>
    </source>
</evidence>
<comment type="function">
    <text evidence="9">Catalyzes the synthesis of D-serine from L-serine. Has dehydratase activity towards both L-serine and D-serine.</text>
</comment>
<evidence type="ECO:0000256" key="3">
    <source>
        <dbReference type="ARBA" id="ARBA00001936"/>
    </source>
</evidence>
<keyword evidence="6" id="KW-0460">Magnesium</keyword>
<evidence type="ECO:0000256" key="5">
    <source>
        <dbReference type="ARBA" id="ARBA00010869"/>
    </source>
</evidence>
<evidence type="ECO:0000256" key="11">
    <source>
        <dbReference type="ARBA" id="ARBA00066592"/>
    </source>
</evidence>
<feature type="domain" description="Tryptophan synthase beta chain-like PALP" evidence="14">
    <location>
        <begin position="50"/>
        <end position="338"/>
    </location>
</feature>
<dbReference type="FunFam" id="3.40.50.1100:FF:000007">
    <property type="entry name" value="L-threonine dehydratase catabolic TdcB"/>
    <property type="match status" value="1"/>
</dbReference>
<dbReference type="PROSITE" id="PS00165">
    <property type="entry name" value="DEHYDRATASE_SER_THR"/>
    <property type="match status" value="1"/>
</dbReference>
<dbReference type="AlphaFoldDB" id="A0A8T0IHK5"/>
<dbReference type="GO" id="GO:0003941">
    <property type="term" value="F:L-serine ammonia-lyase activity"/>
    <property type="evidence" value="ECO:0007669"/>
    <property type="project" value="TreeGrafter"/>
</dbReference>
<comment type="similarity">
    <text evidence="5">Belongs to the serine/threonine dehydratase family.</text>
</comment>
<evidence type="ECO:0000256" key="13">
    <source>
        <dbReference type="ARBA" id="ARBA00081761"/>
    </source>
</evidence>
<comment type="cofactor">
    <cofactor evidence="1">
        <name>Ca(2+)</name>
        <dbReference type="ChEBI" id="CHEBI:29108"/>
    </cofactor>
</comment>
<proteinExistence type="inferred from homology"/>
<dbReference type="GO" id="GO:0018114">
    <property type="term" value="F:threonine racemase activity"/>
    <property type="evidence" value="ECO:0007669"/>
    <property type="project" value="TreeGrafter"/>
</dbReference>
<evidence type="ECO:0000256" key="6">
    <source>
        <dbReference type="ARBA" id="ARBA00022842"/>
    </source>
</evidence>
<comment type="cofactor">
    <cofactor evidence="4">
        <name>Mg(2+)</name>
        <dbReference type="ChEBI" id="CHEBI:18420"/>
    </cofactor>
</comment>
<dbReference type="GO" id="GO:0070179">
    <property type="term" value="P:D-serine biosynthetic process"/>
    <property type="evidence" value="ECO:0007669"/>
    <property type="project" value="TreeGrafter"/>
</dbReference>
<dbReference type="GO" id="GO:0006563">
    <property type="term" value="P:L-serine metabolic process"/>
    <property type="evidence" value="ECO:0007669"/>
    <property type="project" value="UniProtKB-ARBA"/>
</dbReference>
<evidence type="ECO:0000256" key="10">
    <source>
        <dbReference type="ARBA" id="ARBA00066349"/>
    </source>
</evidence>
<organism evidence="15 16">
    <name type="scientific">Ceratodon purpureus</name>
    <name type="common">Fire moss</name>
    <name type="synonym">Dicranum purpureum</name>
    <dbReference type="NCBI Taxonomy" id="3225"/>
    <lineage>
        <taxon>Eukaryota</taxon>
        <taxon>Viridiplantae</taxon>
        <taxon>Streptophyta</taxon>
        <taxon>Embryophyta</taxon>
        <taxon>Bryophyta</taxon>
        <taxon>Bryophytina</taxon>
        <taxon>Bryopsida</taxon>
        <taxon>Dicranidae</taxon>
        <taxon>Pseudoditrichales</taxon>
        <taxon>Ditrichaceae</taxon>
        <taxon>Ceratodon</taxon>
    </lineage>
</organism>
<dbReference type="GO" id="GO:0030170">
    <property type="term" value="F:pyridoxal phosphate binding"/>
    <property type="evidence" value="ECO:0007669"/>
    <property type="project" value="InterPro"/>
</dbReference>
<dbReference type="GO" id="GO:0005524">
    <property type="term" value="F:ATP binding"/>
    <property type="evidence" value="ECO:0007669"/>
    <property type="project" value="TreeGrafter"/>
</dbReference>
<dbReference type="GO" id="GO:0000287">
    <property type="term" value="F:magnesium ion binding"/>
    <property type="evidence" value="ECO:0007669"/>
    <property type="project" value="TreeGrafter"/>
</dbReference>
<evidence type="ECO:0000313" key="15">
    <source>
        <dbReference type="EMBL" id="KAG0582399.1"/>
    </source>
</evidence>
<keyword evidence="7" id="KW-0663">Pyridoxal phosphate</keyword>
<sequence>MDGQGDAICQLEESMSNLEVMPGDGRSAGKKQYAADLGSITEARERIAAYIHTTPVVTSSSLDALAECNLFFKCELLQKGGAFKFRGACNAVLSLSDDDARKGVLTHSSGNHAAAVALAARMRGVPAYIVVPNNAPTCKLNNVKRYGGRITMCEPTLESRERTAALVEEETGAALIHPFNDPRIISGQGTVALEFLEQVLQLDVIIVPISGGGLISGIALAAKALKPNIKIIAAEPSGADDAAQSKAAGHIIPMMRPNTIADGLRASLGDLTWPVVRDLVSEVVTVDDDDIIAAAKLCFEVLKLAVEPSGAIGLAAVLSKNCKHLVSAGTNVGIVLSGGNVDLEALWAAWKK</sequence>
<dbReference type="InterPro" id="IPR036052">
    <property type="entry name" value="TrpB-like_PALP_sf"/>
</dbReference>
<evidence type="ECO:0000256" key="4">
    <source>
        <dbReference type="ARBA" id="ARBA00001946"/>
    </source>
</evidence>
<comment type="caution">
    <text evidence="15">The sequence shown here is derived from an EMBL/GenBank/DDBJ whole genome shotgun (WGS) entry which is preliminary data.</text>
</comment>
<keyword evidence="16" id="KW-1185">Reference proteome</keyword>
<evidence type="ECO:0000256" key="9">
    <source>
        <dbReference type="ARBA" id="ARBA00053278"/>
    </source>
</evidence>
<evidence type="ECO:0000256" key="1">
    <source>
        <dbReference type="ARBA" id="ARBA00001913"/>
    </source>
</evidence>
<name>A0A8T0IHK5_CERPU</name>
<dbReference type="Pfam" id="PF00291">
    <property type="entry name" value="PALP"/>
    <property type="match status" value="1"/>
</dbReference>
<dbReference type="EC" id="5.1.1.18" evidence="11"/>
<dbReference type="EC" id="4.3.1.18" evidence="10"/>
<evidence type="ECO:0000256" key="8">
    <source>
        <dbReference type="ARBA" id="ARBA00023239"/>
    </source>
</evidence>
<dbReference type="Gene3D" id="3.40.50.1100">
    <property type="match status" value="2"/>
</dbReference>
<comment type="cofactor">
    <cofactor evidence="3">
        <name>Mn(2+)</name>
        <dbReference type="ChEBI" id="CHEBI:29035"/>
    </cofactor>
</comment>
<evidence type="ECO:0000256" key="2">
    <source>
        <dbReference type="ARBA" id="ARBA00001933"/>
    </source>
</evidence>
<dbReference type="FunFam" id="3.40.50.1100:FF:000005">
    <property type="entry name" value="Threonine dehydratase catabolic"/>
    <property type="match status" value="1"/>
</dbReference>
<comment type="cofactor">
    <cofactor evidence="2">
        <name>pyridoxal 5'-phosphate</name>
        <dbReference type="ChEBI" id="CHEBI:597326"/>
    </cofactor>
</comment>
<dbReference type="EMBL" id="CM026423">
    <property type="protein sequence ID" value="KAG0582399.1"/>
    <property type="molecule type" value="Genomic_DNA"/>
</dbReference>
<protein>
    <recommendedName>
        <fullName evidence="12">Serine racemase</fullName>
        <ecNumber evidence="10">4.3.1.18</ecNumber>
        <ecNumber evidence="11">5.1.1.18</ecNumber>
    </recommendedName>
    <alternativeName>
        <fullName evidence="13">D-serine dehydratase</fullName>
    </alternativeName>
</protein>
<evidence type="ECO:0000259" key="14">
    <source>
        <dbReference type="Pfam" id="PF00291"/>
    </source>
</evidence>
<dbReference type="Proteomes" id="UP000822688">
    <property type="component" value="Chromosome 3"/>
</dbReference>